<dbReference type="STRING" id="69332.A0A388KD09"/>
<dbReference type="Proteomes" id="UP000265515">
    <property type="component" value="Unassembled WGS sequence"/>
</dbReference>
<gene>
    <name evidence="2" type="ORF">CBR_g1030</name>
</gene>
<dbReference type="EMBL" id="BFEA01000093">
    <property type="protein sequence ID" value="GBG67911.1"/>
    <property type="molecule type" value="Genomic_DNA"/>
</dbReference>
<evidence type="ECO:0000313" key="3">
    <source>
        <dbReference type="Proteomes" id="UP000265515"/>
    </source>
</evidence>
<organism evidence="2 3">
    <name type="scientific">Chara braunii</name>
    <name type="common">Braun's stonewort</name>
    <dbReference type="NCBI Taxonomy" id="69332"/>
    <lineage>
        <taxon>Eukaryota</taxon>
        <taxon>Viridiplantae</taxon>
        <taxon>Streptophyta</taxon>
        <taxon>Charophyceae</taxon>
        <taxon>Charales</taxon>
        <taxon>Characeae</taxon>
        <taxon>Chara</taxon>
    </lineage>
</organism>
<name>A0A388KD09_CHABU</name>
<keyword evidence="3" id="KW-1185">Reference proteome</keyword>
<feature type="region of interest" description="Disordered" evidence="1">
    <location>
        <begin position="200"/>
        <end position="228"/>
    </location>
</feature>
<protein>
    <submittedName>
        <fullName evidence="2">Uncharacterized protein</fullName>
    </submittedName>
</protein>
<reference evidence="2 3" key="1">
    <citation type="journal article" date="2018" name="Cell">
        <title>The Chara Genome: Secondary Complexity and Implications for Plant Terrestrialization.</title>
        <authorList>
            <person name="Nishiyama T."/>
            <person name="Sakayama H."/>
            <person name="Vries J.D."/>
            <person name="Buschmann H."/>
            <person name="Saint-Marcoux D."/>
            <person name="Ullrich K.K."/>
            <person name="Haas F.B."/>
            <person name="Vanderstraeten L."/>
            <person name="Becker D."/>
            <person name="Lang D."/>
            <person name="Vosolsobe S."/>
            <person name="Rombauts S."/>
            <person name="Wilhelmsson P.K.I."/>
            <person name="Janitza P."/>
            <person name="Kern R."/>
            <person name="Heyl A."/>
            <person name="Rumpler F."/>
            <person name="Villalobos L.I.A.C."/>
            <person name="Clay J.M."/>
            <person name="Skokan R."/>
            <person name="Toyoda A."/>
            <person name="Suzuki Y."/>
            <person name="Kagoshima H."/>
            <person name="Schijlen E."/>
            <person name="Tajeshwar N."/>
            <person name="Catarino B."/>
            <person name="Hetherington A.J."/>
            <person name="Saltykova A."/>
            <person name="Bonnot C."/>
            <person name="Breuninger H."/>
            <person name="Symeonidi A."/>
            <person name="Radhakrishnan G.V."/>
            <person name="Van Nieuwerburgh F."/>
            <person name="Deforce D."/>
            <person name="Chang C."/>
            <person name="Karol K.G."/>
            <person name="Hedrich R."/>
            <person name="Ulvskov P."/>
            <person name="Glockner G."/>
            <person name="Delwiche C.F."/>
            <person name="Petrasek J."/>
            <person name="Van de Peer Y."/>
            <person name="Friml J."/>
            <person name="Beilby M."/>
            <person name="Dolan L."/>
            <person name="Kohara Y."/>
            <person name="Sugano S."/>
            <person name="Fujiyama A."/>
            <person name="Delaux P.-M."/>
            <person name="Quint M."/>
            <person name="TheiBen G."/>
            <person name="Hagemann M."/>
            <person name="Harholt J."/>
            <person name="Dunand C."/>
            <person name="Zachgo S."/>
            <person name="Langdale J."/>
            <person name="Maumus F."/>
            <person name="Straeten D.V.D."/>
            <person name="Gould S.B."/>
            <person name="Rensing S.A."/>
        </authorList>
    </citation>
    <scope>NUCLEOTIDE SEQUENCE [LARGE SCALE GENOMIC DNA]</scope>
    <source>
        <strain evidence="2 3">S276</strain>
    </source>
</reference>
<accession>A0A388KD09</accession>
<comment type="caution">
    <text evidence="2">The sequence shown here is derived from an EMBL/GenBank/DDBJ whole genome shotgun (WGS) entry which is preliminary data.</text>
</comment>
<proteinExistence type="predicted"/>
<feature type="compositionally biased region" description="Basic and acidic residues" evidence="1">
    <location>
        <begin position="206"/>
        <end position="228"/>
    </location>
</feature>
<evidence type="ECO:0000313" key="2">
    <source>
        <dbReference type="EMBL" id="GBG67911.1"/>
    </source>
</evidence>
<evidence type="ECO:0000256" key="1">
    <source>
        <dbReference type="SAM" id="MobiDB-lite"/>
    </source>
</evidence>
<dbReference type="Gramene" id="GBG67911">
    <property type="protein sequence ID" value="GBG67911"/>
    <property type="gene ID" value="CBR_g1030"/>
</dbReference>
<dbReference type="AlphaFoldDB" id="A0A388KD09"/>
<sequence length="228" mass="23999">MSGSRLQRKAQVYTAPWLGGAAGMRGAGGGLSTTLAGKISIVAVEGGSVRAPQGGMTVLAASQTPTPAQNSCALLSGKDTARRDKALREVLLRDLGGRRASVTGAAACPVEGIEYELEALGHRESIFLQVVVDGLAEVEVVAMVTLRRQRGNSVLLTILERAEVTREVAALLRGTVGATTERGNNAGMCRERRRGRNQYANAGRRKCVEDGHASADGPERPRKPEGPM</sequence>